<organism evidence="1 2">
    <name type="scientific">Methanobacterium bryantii</name>
    <dbReference type="NCBI Taxonomy" id="2161"/>
    <lineage>
        <taxon>Archaea</taxon>
        <taxon>Methanobacteriati</taxon>
        <taxon>Methanobacteriota</taxon>
        <taxon>Methanomada group</taxon>
        <taxon>Methanobacteria</taxon>
        <taxon>Methanobacteriales</taxon>
        <taxon>Methanobacteriaceae</taxon>
        <taxon>Methanobacterium</taxon>
    </lineage>
</organism>
<proteinExistence type="predicted"/>
<name>A0A2A2H3M8_METBR</name>
<reference evidence="1 2" key="1">
    <citation type="journal article" date="2017" name="BMC Genomics">
        <title>Genomic analysis of methanogenic archaea reveals a shift towards energy conservation.</title>
        <authorList>
            <person name="Gilmore S.P."/>
            <person name="Henske J.K."/>
            <person name="Sexton J.A."/>
            <person name="Solomon K.V."/>
            <person name="Seppala S."/>
            <person name="Yoo J.I."/>
            <person name="Huyett L.M."/>
            <person name="Pressman A."/>
            <person name="Cogan J.Z."/>
            <person name="Kivenson V."/>
            <person name="Peng X."/>
            <person name="Tan Y."/>
            <person name="Valentine D.L."/>
            <person name="O'Malley M.A."/>
        </authorList>
    </citation>
    <scope>NUCLEOTIDE SEQUENCE [LARGE SCALE GENOMIC DNA]</scope>
    <source>
        <strain evidence="1 2">M.o.H.</strain>
    </source>
</reference>
<gene>
    <name evidence="1" type="ORF">ASJ80_03120</name>
</gene>
<dbReference type="AlphaFoldDB" id="A0A2A2H3M8"/>
<evidence type="ECO:0008006" key="3">
    <source>
        <dbReference type="Google" id="ProtNLM"/>
    </source>
</evidence>
<protein>
    <recommendedName>
        <fullName evidence="3">Restriction endonuclease</fullName>
    </recommendedName>
</protein>
<dbReference type="EMBL" id="LMVM01000033">
    <property type="protein sequence ID" value="PAV04019.1"/>
    <property type="molecule type" value="Genomic_DNA"/>
</dbReference>
<accession>A0A2A2H3M8</accession>
<evidence type="ECO:0000313" key="1">
    <source>
        <dbReference type="EMBL" id="PAV04019.1"/>
    </source>
</evidence>
<evidence type="ECO:0000313" key="2">
    <source>
        <dbReference type="Proteomes" id="UP000217784"/>
    </source>
</evidence>
<comment type="caution">
    <text evidence="1">The sequence shown here is derived from an EMBL/GenBank/DDBJ whole genome shotgun (WGS) entry which is preliminary data.</text>
</comment>
<keyword evidence="2" id="KW-1185">Reference proteome</keyword>
<sequence>MSIWINDSKIERNILNALVNVEDDTSRFLEDYGSHEVPLTGSFIIILKYQLEPLKREIEEWAAKEFKGNAIVNLDYEDIASKGLEKDYGADFGFHLIINIDDHLYSERGLLVQAKNPRFKSDDSEQLWEINRPQLSVLMCRSPFSVYFLYGLNKTDVKIRVIPASYVKNILNKTGKKSISPKNIKSFSRKFSNFFLYDFIGNWWGDTDESVLNIVRGTDDLVKVRHIFRIEISVKKEEKDNKN</sequence>
<dbReference type="Proteomes" id="UP000217784">
    <property type="component" value="Unassembled WGS sequence"/>
</dbReference>
<dbReference type="RefSeq" id="WP_069583715.1">
    <property type="nucleotide sequence ID" value="NZ_LMVM01000033.1"/>
</dbReference>